<dbReference type="PRINTS" id="PR00598">
    <property type="entry name" value="HTHMARR"/>
</dbReference>
<gene>
    <name evidence="2" type="ORF">GS398_11170</name>
</gene>
<comment type="caution">
    <text evidence="2">The sequence shown here is derived from an EMBL/GenBank/DDBJ whole genome shotgun (WGS) entry which is preliminary data.</text>
</comment>
<dbReference type="EMBL" id="WVHS01000002">
    <property type="protein sequence ID" value="MXV15867.1"/>
    <property type="molecule type" value="Genomic_DNA"/>
</dbReference>
<dbReference type="SUPFAM" id="SSF46785">
    <property type="entry name" value="Winged helix' DNA-binding domain"/>
    <property type="match status" value="1"/>
</dbReference>
<dbReference type="InterPro" id="IPR000835">
    <property type="entry name" value="HTH_MarR-typ"/>
</dbReference>
<dbReference type="Gene3D" id="1.10.10.10">
    <property type="entry name" value="Winged helix-like DNA-binding domain superfamily/Winged helix DNA-binding domain"/>
    <property type="match status" value="1"/>
</dbReference>
<dbReference type="RefSeq" id="WP_160906836.1">
    <property type="nucleotide sequence ID" value="NZ_WVHS01000002.1"/>
</dbReference>
<dbReference type="InterPro" id="IPR039422">
    <property type="entry name" value="MarR/SlyA-like"/>
</dbReference>
<dbReference type="PANTHER" id="PTHR33164">
    <property type="entry name" value="TRANSCRIPTIONAL REGULATOR, MARR FAMILY"/>
    <property type="match status" value="1"/>
</dbReference>
<dbReference type="Pfam" id="PF01047">
    <property type="entry name" value="MarR"/>
    <property type="match status" value="1"/>
</dbReference>
<evidence type="ECO:0000313" key="3">
    <source>
        <dbReference type="Proteomes" id="UP000451233"/>
    </source>
</evidence>
<proteinExistence type="predicted"/>
<dbReference type="Proteomes" id="UP000451233">
    <property type="component" value="Unassembled WGS sequence"/>
</dbReference>
<reference evidence="2 3" key="1">
    <citation type="submission" date="2019-11" db="EMBL/GenBank/DDBJ databases">
        <title>Pedobacter sp. HMF7056 Genome sequencing and assembly.</title>
        <authorList>
            <person name="Kang H."/>
            <person name="Kim H."/>
            <person name="Joh K."/>
        </authorList>
    </citation>
    <scope>NUCLEOTIDE SEQUENCE [LARGE SCALE GENOMIC DNA]</scope>
    <source>
        <strain evidence="2 3">HMF7056</strain>
    </source>
</reference>
<feature type="domain" description="HTH marR-type" evidence="1">
    <location>
        <begin position="13"/>
        <end position="149"/>
    </location>
</feature>
<keyword evidence="3" id="KW-1185">Reference proteome</keyword>
<protein>
    <submittedName>
        <fullName evidence="2">MarR family transcriptional regulator</fullName>
    </submittedName>
</protein>
<dbReference type="InterPro" id="IPR036388">
    <property type="entry name" value="WH-like_DNA-bd_sf"/>
</dbReference>
<dbReference type="GO" id="GO:0006950">
    <property type="term" value="P:response to stress"/>
    <property type="evidence" value="ECO:0007669"/>
    <property type="project" value="TreeGrafter"/>
</dbReference>
<dbReference type="SMART" id="SM00347">
    <property type="entry name" value="HTH_MARR"/>
    <property type="match status" value="1"/>
</dbReference>
<dbReference type="PROSITE" id="PS50995">
    <property type="entry name" value="HTH_MARR_2"/>
    <property type="match status" value="1"/>
</dbReference>
<dbReference type="AlphaFoldDB" id="A0A7K1XYF0"/>
<evidence type="ECO:0000313" key="2">
    <source>
        <dbReference type="EMBL" id="MXV15867.1"/>
    </source>
</evidence>
<dbReference type="InterPro" id="IPR036390">
    <property type="entry name" value="WH_DNA-bd_sf"/>
</dbReference>
<dbReference type="PANTHER" id="PTHR33164:SF43">
    <property type="entry name" value="HTH-TYPE TRANSCRIPTIONAL REPRESSOR YETL"/>
    <property type="match status" value="1"/>
</dbReference>
<dbReference type="GO" id="GO:0003700">
    <property type="term" value="F:DNA-binding transcription factor activity"/>
    <property type="evidence" value="ECO:0007669"/>
    <property type="project" value="InterPro"/>
</dbReference>
<organism evidence="2 3">
    <name type="scientific">Hufsiella ginkgonis</name>
    <dbReference type="NCBI Taxonomy" id="2695274"/>
    <lineage>
        <taxon>Bacteria</taxon>
        <taxon>Pseudomonadati</taxon>
        <taxon>Bacteroidota</taxon>
        <taxon>Sphingobacteriia</taxon>
        <taxon>Sphingobacteriales</taxon>
        <taxon>Sphingobacteriaceae</taxon>
        <taxon>Hufsiella</taxon>
    </lineage>
</organism>
<name>A0A7K1XYF0_9SPHI</name>
<sequence>MELEKEIVSDKFKDNYHKAVVNLVYTYNWLTNLLKQKLDQYQITLQQFNLLRILRGQYPKPATINLLKERMLDKMSDASRIVERLVQKGMVTRCTNQRDRRAVDIIISQKGLDLLKKLDTEMTGADILEKNLTETEAGQLNVLLDKLRG</sequence>
<evidence type="ECO:0000259" key="1">
    <source>
        <dbReference type="PROSITE" id="PS50995"/>
    </source>
</evidence>
<accession>A0A7K1XYF0</accession>